<evidence type="ECO:0000313" key="5">
    <source>
        <dbReference type="EMBL" id="MCP9291016.1"/>
    </source>
</evidence>
<feature type="domain" description="RNA polymerase sigma-70 region 2" evidence="2">
    <location>
        <begin position="15"/>
        <end position="83"/>
    </location>
</feature>
<dbReference type="InterPro" id="IPR013249">
    <property type="entry name" value="RNA_pol_sigma70_r4_t2"/>
</dbReference>
<evidence type="ECO:0000259" key="4">
    <source>
        <dbReference type="Pfam" id="PF20239"/>
    </source>
</evidence>
<dbReference type="GO" id="GO:0016987">
    <property type="term" value="F:sigma factor activity"/>
    <property type="evidence" value="ECO:0007669"/>
    <property type="project" value="UniProtKB-KW"/>
</dbReference>
<dbReference type="EMBL" id="JANDBC010000001">
    <property type="protein sequence ID" value="MCP9291016.1"/>
    <property type="molecule type" value="Genomic_DNA"/>
</dbReference>
<dbReference type="Proteomes" id="UP001139125">
    <property type="component" value="Unassembled WGS sequence"/>
</dbReference>
<keyword evidence="1" id="KW-0804">Transcription</keyword>
<dbReference type="Pfam" id="PF08281">
    <property type="entry name" value="Sigma70_r4_2"/>
    <property type="match status" value="1"/>
</dbReference>
<dbReference type="Gene3D" id="1.10.10.10">
    <property type="entry name" value="Winged helix-like DNA-binding domain superfamily/Winged helix DNA-binding domain"/>
    <property type="match status" value="1"/>
</dbReference>
<accession>A0A9X2L2B0</accession>
<dbReference type="PROSITE" id="PS01063">
    <property type="entry name" value="SIGMA70_ECF"/>
    <property type="match status" value="1"/>
</dbReference>
<organism evidence="5 6">
    <name type="scientific">Gracilimonas sediminicola</name>
    <dbReference type="NCBI Taxonomy" id="2952158"/>
    <lineage>
        <taxon>Bacteria</taxon>
        <taxon>Pseudomonadati</taxon>
        <taxon>Balneolota</taxon>
        <taxon>Balneolia</taxon>
        <taxon>Balneolales</taxon>
        <taxon>Balneolaceae</taxon>
        <taxon>Gracilimonas</taxon>
    </lineage>
</organism>
<comment type="caution">
    <text evidence="5">The sequence shown here is derived from an EMBL/GenBank/DDBJ whole genome shotgun (WGS) entry which is preliminary data.</text>
</comment>
<dbReference type="InterPro" id="IPR007627">
    <property type="entry name" value="RNA_pol_sigma70_r2"/>
</dbReference>
<dbReference type="PANTHER" id="PTHR47756:SF2">
    <property type="entry name" value="BLL6612 PROTEIN"/>
    <property type="match status" value="1"/>
</dbReference>
<keyword evidence="1" id="KW-0805">Transcription regulation</keyword>
<gene>
    <name evidence="5" type="ORF">NM125_05430</name>
</gene>
<dbReference type="PANTHER" id="PTHR47756">
    <property type="entry name" value="BLL6612 PROTEIN-RELATED"/>
    <property type="match status" value="1"/>
</dbReference>
<evidence type="ECO:0000256" key="1">
    <source>
        <dbReference type="RuleBase" id="RU000716"/>
    </source>
</evidence>
<keyword evidence="6" id="KW-1185">Reference proteome</keyword>
<keyword evidence="1" id="KW-0238">DNA-binding</keyword>
<dbReference type="InterPro" id="IPR013325">
    <property type="entry name" value="RNA_pol_sigma_r2"/>
</dbReference>
<evidence type="ECO:0000313" key="6">
    <source>
        <dbReference type="Proteomes" id="UP001139125"/>
    </source>
</evidence>
<protein>
    <recommendedName>
        <fullName evidence="1">RNA polymerase sigma factor</fullName>
    </recommendedName>
</protein>
<keyword evidence="1" id="KW-0731">Sigma factor</keyword>
<feature type="domain" description="DUF6596" evidence="4">
    <location>
        <begin position="188"/>
        <end position="289"/>
    </location>
</feature>
<evidence type="ECO:0000259" key="2">
    <source>
        <dbReference type="Pfam" id="PF04542"/>
    </source>
</evidence>
<dbReference type="AlphaFoldDB" id="A0A9X2L2B0"/>
<dbReference type="Pfam" id="PF04542">
    <property type="entry name" value="Sigma70_r2"/>
    <property type="match status" value="1"/>
</dbReference>
<name>A0A9X2L2B0_9BACT</name>
<dbReference type="InterPro" id="IPR046531">
    <property type="entry name" value="DUF6596"/>
</dbReference>
<dbReference type="InterPro" id="IPR014284">
    <property type="entry name" value="RNA_pol_sigma-70_dom"/>
</dbReference>
<dbReference type="GO" id="GO:0006352">
    <property type="term" value="P:DNA-templated transcription initiation"/>
    <property type="evidence" value="ECO:0007669"/>
    <property type="project" value="InterPro"/>
</dbReference>
<feature type="domain" description="RNA polymerase sigma factor 70 region 4 type 2" evidence="3">
    <location>
        <begin position="126"/>
        <end position="169"/>
    </location>
</feature>
<sequence length="426" mass="49014">MDRSSHSTKAIVDHLFREEAGKMTAILIRLFGFGNAELAEDIVQETFITAMKNWPMKGVPEKPSAWLMQVAKNKAINVIKREQLIRKKAPAWLEVGGDESAIENLFQHQEIKDSQLNMLFTCCYPEIKEREQLMLILKILGGFSYAEIGSALLMKPEAVKKALYRARKEIKNHYVELPELSPQEALQRVDTVLKAIYLLFNEGYKTSYANKLINVDLCFTALRLAHLMTSLTYDDSGRVHALLALMYFQSARFSARSDHQSVILDLKDQDRAKWSRELINKGFNHLKRSRESKELSRYHLESTIASVHIQAPSFEETDWKLISTCYERLINMEPSPIIELNYIVALSYLRGAELGLKKLEKLQGSITQEKEYFFWAAKAEMNVRLGKFGLAKSYYQVACDLTPSGFDETYLRRKMEECDLQNLSKN</sequence>
<reference evidence="5" key="1">
    <citation type="submission" date="2022-06" db="EMBL/GenBank/DDBJ databases">
        <title>Gracilimonas sp. CAU 1638 isolated from sea sediment.</title>
        <authorList>
            <person name="Kim W."/>
        </authorList>
    </citation>
    <scope>NUCLEOTIDE SEQUENCE</scope>
    <source>
        <strain evidence="5">CAU 1638</strain>
    </source>
</reference>
<proteinExistence type="inferred from homology"/>
<dbReference type="Pfam" id="PF20239">
    <property type="entry name" value="DUF6596"/>
    <property type="match status" value="1"/>
</dbReference>
<dbReference type="InterPro" id="IPR000838">
    <property type="entry name" value="RNA_pol_sigma70_ECF_CS"/>
</dbReference>
<evidence type="ECO:0000259" key="3">
    <source>
        <dbReference type="Pfam" id="PF08281"/>
    </source>
</evidence>
<dbReference type="SUPFAM" id="SSF88946">
    <property type="entry name" value="Sigma2 domain of RNA polymerase sigma factors"/>
    <property type="match status" value="1"/>
</dbReference>
<dbReference type="RefSeq" id="WP_255133591.1">
    <property type="nucleotide sequence ID" value="NZ_JANDBC010000001.1"/>
</dbReference>
<dbReference type="NCBIfam" id="TIGR02937">
    <property type="entry name" value="sigma70-ECF"/>
    <property type="match status" value="1"/>
</dbReference>
<comment type="similarity">
    <text evidence="1">Belongs to the sigma-70 factor family. ECF subfamily.</text>
</comment>
<dbReference type="GO" id="GO:0003677">
    <property type="term" value="F:DNA binding"/>
    <property type="evidence" value="ECO:0007669"/>
    <property type="project" value="UniProtKB-KW"/>
</dbReference>
<dbReference type="SUPFAM" id="SSF88659">
    <property type="entry name" value="Sigma3 and sigma4 domains of RNA polymerase sigma factors"/>
    <property type="match status" value="1"/>
</dbReference>
<dbReference type="InterPro" id="IPR036388">
    <property type="entry name" value="WH-like_DNA-bd_sf"/>
</dbReference>
<dbReference type="Gene3D" id="1.10.1740.10">
    <property type="match status" value="1"/>
</dbReference>
<dbReference type="InterPro" id="IPR013324">
    <property type="entry name" value="RNA_pol_sigma_r3/r4-like"/>
</dbReference>